<dbReference type="EMBL" id="CM046400">
    <property type="protein sequence ID" value="KAI8525982.1"/>
    <property type="molecule type" value="Genomic_DNA"/>
</dbReference>
<reference evidence="1" key="1">
    <citation type="submission" date="2022-02" db="EMBL/GenBank/DDBJ databases">
        <title>Plant Genome Project.</title>
        <authorList>
            <person name="Zhang R.-G."/>
        </authorList>
    </citation>
    <scope>NUCLEOTIDE SEQUENCE</scope>
    <source>
        <strain evidence="1">AT1</strain>
    </source>
</reference>
<proteinExistence type="predicted"/>
<evidence type="ECO:0000313" key="2">
    <source>
        <dbReference type="Proteomes" id="UP001062846"/>
    </source>
</evidence>
<sequence length="417" mass="46967">MTNSWEEEVTAMEEEEEEDDQNHCDPICDKPPDEALPLILMKLSDPKSLLCCSLVSKHFANSILSHSHSLSLQFPSDSYSIPAPTLVLPYRKPKSSTRFLLKPFRFLRQITTPKPLPQPPPSQSKTISVDEDVLLFRLTKLLSRFTSLRSLRVELPCSPARFRPCKPNFQFSWVFNAGKKLTYAFLSMQSITKIGDEVEEEGSVSEPRRDSGRWSTCAVFDGHGGEECSVSEPRRKDSKWGTNLYDMASYSVCYATLINRTLLLLFSRHPNLERVEIMDSKKQGVVSLQGEQLRKLKNNMSKSTPPPADISKEAVMNLLPRLFDLWSAEELRLPRSGLVMEGVTLGAGAVNSYLDPYDRIDGLVADFENNGDDIFGEALIQIHASSSFCRQCFSIGVNHYSGKLEVESYRVPSIMDP</sequence>
<protein>
    <submittedName>
        <fullName evidence="1">Uncharacterized protein</fullName>
    </submittedName>
</protein>
<organism evidence="1 2">
    <name type="scientific">Rhododendron molle</name>
    <name type="common">Chinese azalea</name>
    <name type="synonym">Azalea mollis</name>
    <dbReference type="NCBI Taxonomy" id="49168"/>
    <lineage>
        <taxon>Eukaryota</taxon>
        <taxon>Viridiplantae</taxon>
        <taxon>Streptophyta</taxon>
        <taxon>Embryophyta</taxon>
        <taxon>Tracheophyta</taxon>
        <taxon>Spermatophyta</taxon>
        <taxon>Magnoliopsida</taxon>
        <taxon>eudicotyledons</taxon>
        <taxon>Gunneridae</taxon>
        <taxon>Pentapetalae</taxon>
        <taxon>asterids</taxon>
        <taxon>Ericales</taxon>
        <taxon>Ericaceae</taxon>
        <taxon>Ericoideae</taxon>
        <taxon>Rhodoreae</taxon>
        <taxon>Rhododendron</taxon>
    </lineage>
</organism>
<evidence type="ECO:0000313" key="1">
    <source>
        <dbReference type="EMBL" id="KAI8525982.1"/>
    </source>
</evidence>
<keyword evidence="2" id="KW-1185">Reference proteome</keyword>
<gene>
    <name evidence="1" type="ORF">RHMOL_Rhmol13G0272900</name>
</gene>
<comment type="caution">
    <text evidence="1">The sequence shown here is derived from an EMBL/GenBank/DDBJ whole genome shotgun (WGS) entry which is preliminary data.</text>
</comment>
<accession>A0ACC0LBP0</accession>
<name>A0ACC0LBP0_RHOML</name>
<dbReference type="Proteomes" id="UP001062846">
    <property type="component" value="Chromosome 13"/>
</dbReference>